<feature type="non-terminal residue" evidence="2">
    <location>
        <position position="1"/>
    </location>
</feature>
<organism evidence="2">
    <name type="scientific">candidate division WWE3 bacterium</name>
    <dbReference type="NCBI Taxonomy" id="2053526"/>
    <lineage>
        <taxon>Bacteria</taxon>
        <taxon>Katanobacteria</taxon>
    </lineage>
</organism>
<evidence type="ECO:0000313" key="2">
    <source>
        <dbReference type="EMBL" id="HEB14085.1"/>
    </source>
</evidence>
<dbReference type="SUPFAM" id="SSF56672">
    <property type="entry name" value="DNA/RNA polymerases"/>
    <property type="match status" value="1"/>
</dbReference>
<dbReference type="GO" id="GO:0003677">
    <property type="term" value="F:DNA binding"/>
    <property type="evidence" value="ECO:0007669"/>
    <property type="project" value="InterPro"/>
</dbReference>
<dbReference type="Gene3D" id="1.10.150.20">
    <property type="entry name" value="5' to 3' exonuclease, C-terminal subdomain"/>
    <property type="match status" value="1"/>
</dbReference>
<dbReference type="GO" id="GO:0006302">
    <property type="term" value="P:double-strand break repair"/>
    <property type="evidence" value="ECO:0007669"/>
    <property type="project" value="TreeGrafter"/>
</dbReference>
<dbReference type="PRINTS" id="PR00868">
    <property type="entry name" value="DNAPOLI"/>
</dbReference>
<dbReference type="PANTHER" id="PTHR10133:SF62">
    <property type="entry name" value="DNA POLYMERASE THETA"/>
    <property type="match status" value="1"/>
</dbReference>
<gene>
    <name evidence="2" type="ORF">ENI09_01610</name>
</gene>
<sequence length="167" mass="18996">YGRGARSLGVQLGVSEDAAKQLLQKYFKKYNRVAAWLEKVAKEAVRVGYSTTLGGRKRYYQKANPGEPGWERQVAYIERQGKNTPIQGTSADMIKLALIYVRDRIRREGLDATPIHTVHDEIVVEAREDQAKRTVKILGEEMKRAGERFLKEVPVKVDAVVSDVWEH</sequence>
<feature type="domain" description="DNA-directed DNA polymerase family A palm" evidence="1">
    <location>
        <begin position="1"/>
        <end position="130"/>
    </location>
</feature>
<comment type="caution">
    <text evidence="2">The sequence shown here is derived from an EMBL/GenBank/DDBJ whole genome shotgun (WGS) entry which is preliminary data.</text>
</comment>
<dbReference type="SMART" id="SM00482">
    <property type="entry name" value="POLAc"/>
    <property type="match status" value="1"/>
</dbReference>
<proteinExistence type="predicted"/>
<dbReference type="GO" id="GO:0003887">
    <property type="term" value="F:DNA-directed DNA polymerase activity"/>
    <property type="evidence" value="ECO:0007669"/>
    <property type="project" value="InterPro"/>
</dbReference>
<accession>A0A7C1NT81</accession>
<dbReference type="AlphaFoldDB" id="A0A7C1NT81"/>
<dbReference type="EMBL" id="DRHH01000068">
    <property type="protein sequence ID" value="HEB14085.1"/>
    <property type="molecule type" value="Genomic_DNA"/>
</dbReference>
<protein>
    <submittedName>
        <fullName evidence="2">DNA polymerase I</fullName>
    </submittedName>
</protein>
<dbReference type="Proteomes" id="UP000885744">
    <property type="component" value="Unassembled WGS sequence"/>
</dbReference>
<dbReference type="Pfam" id="PF00476">
    <property type="entry name" value="DNA_pol_A"/>
    <property type="match status" value="1"/>
</dbReference>
<dbReference type="InterPro" id="IPR043502">
    <property type="entry name" value="DNA/RNA_pol_sf"/>
</dbReference>
<dbReference type="Gene3D" id="3.30.70.370">
    <property type="match status" value="1"/>
</dbReference>
<dbReference type="InterPro" id="IPR002298">
    <property type="entry name" value="DNA_polymerase_A"/>
</dbReference>
<dbReference type="PANTHER" id="PTHR10133">
    <property type="entry name" value="DNA POLYMERASE I"/>
    <property type="match status" value="1"/>
</dbReference>
<reference evidence="2" key="1">
    <citation type="journal article" date="2020" name="mSystems">
        <title>Genome- and Community-Level Interaction Insights into Carbon Utilization and Element Cycling Functions of Hydrothermarchaeota in Hydrothermal Sediment.</title>
        <authorList>
            <person name="Zhou Z."/>
            <person name="Liu Y."/>
            <person name="Xu W."/>
            <person name="Pan J."/>
            <person name="Luo Z.H."/>
            <person name="Li M."/>
        </authorList>
    </citation>
    <scope>NUCLEOTIDE SEQUENCE [LARGE SCALE GENOMIC DNA]</scope>
    <source>
        <strain evidence="2">HyVt-365</strain>
    </source>
</reference>
<dbReference type="GO" id="GO:0006261">
    <property type="term" value="P:DNA-templated DNA replication"/>
    <property type="evidence" value="ECO:0007669"/>
    <property type="project" value="InterPro"/>
</dbReference>
<evidence type="ECO:0000259" key="1">
    <source>
        <dbReference type="SMART" id="SM00482"/>
    </source>
</evidence>
<dbReference type="InterPro" id="IPR001098">
    <property type="entry name" value="DNA-dir_DNA_pol_A_palm_dom"/>
</dbReference>
<name>A0A7C1NT81_UNCKA</name>